<dbReference type="KEGG" id="bprl:CL2_20000"/>
<sequence>MRLLLAEDERSLSRALVTRKY</sequence>
<proteinExistence type="predicted"/>
<gene>
    <name evidence="1" type="ORF">CL2_20000</name>
</gene>
<accession>D4MU17</accession>
<protein>
    <submittedName>
        <fullName evidence="1">Uncharacterized protein</fullName>
    </submittedName>
</protein>
<reference evidence="1 2" key="2">
    <citation type="submission" date="2010-03" db="EMBL/GenBank/DDBJ databases">
        <authorList>
            <person name="Pajon A."/>
        </authorList>
    </citation>
    <scope>NUCLEOTIDE SEQUENCE [LARGE SCALE GENOMIC DNA]</scope>
    <source>
        <strain evidence="1 2">SSC/2</strain>
    </source>
</reference>
<dbReference type="Proteomes" id="UP000008960">
    <property type="component" value="Chromosome"/>
</dbReference>
<organism evidence="1 2">
    <name type="scientific">Anaerostipes hadrus</name>
    <dbReference type="NCBI Taxonomy" id="649756"/>
    <lineage>
        <taxon>Bacteria</taxon>
        <taxon>Bacillati</taxon>
        <taxon>Bacillota</taxon>
        <taxon>Clostridia</taxon>
        <taxon>Lachnospirales</taxon>
        <taxon>Lachnospiraceae</taxon>
        <taxon>Anaerostipes</taxon>
    </lineage>
</organism>
<evidence type="ECO:0000313" key="1">
    <source>
        <dbReference type="EMBL" id="CBL38883.1"/>
    </source>
</evidence>
<reference evidence="1 2" key="1">
    <citation type="submission" date="2010-03" db="EMBL/GenBank/DDBJ databases">
        <title>The genome sequence of Clostridiales sp. SSC/2.</title>
        <authorList>
            <consortium name="metaHIT consortium -- http://www.metahit.eu/"/>
            <person name="Pajon A."/>
            <person name="Turner K."/>
            <person name="Parkhill J."/>
            <person name="Duncan S."/>
            <person name="Flint H."/>
        </authorList>
    </citation>
    <scope>NUCLEOTIDE SEQUENCE [LARGE SCALE GENOMIC DNA]</scope>
    <source>
        <strain evidence="1 2">SSC/2</strain>
    </source>
</reference>
<dbReference type="AlphaFoldDB" id="D4MU17"/>
<dbReference type="EMBL" id="FP929061">
    <property type="protein sequence ID" value="CBL38883.1"/>
    <property type="molecule type" value="Genomic_DNA"/>
</dbReference>
<name>D4MU17_ANAHA</name>
<evidence type="ECO:0000313" key="2">
    <source>
        <dbReference type="Proteomes" id="UP000008960"/>
    </source>
</evidence>